<dbReference type="InterPro" id="IPR036322">
    <property type="entry name" value="WD40_repeat_dom_sf"/>
</dbReference>
<keyword evidence="7" id="KW-1185">Reference proteome</keyword>
<sequence>MEGWMTIVSKWSAENGIEDAFGLSAFVDKGEAKRRGRSDHSQQSFTKLRKVSFLHNGSRVVWIGYSEGRCVSLWKRCQEDVEVVADPFEELCRLPLHVDPYDLCALGPTLFCISFTNGEISVFKSVDEEFIKEKEFRNVHRNGDARCLCHFDNHSIISGSSNGSLAKVDIESGVVTAISNGKSGVRSICMLSGGTMVASGHSLGQVLIWDCREGWMKPSMVCVPSKRRLDAVTAIANHFAQANMLSFGTDHGVVSFCDVRANSKDLTTNSFDAATSTITQVAFHPECGNHLVCASADGSLVHWDVSAVNTNNISSGTRQSPWLSETLSQNVELDTLRAPMFGSVNSFAIKDTTVVAAIDMCMLYSYENVSFPIGTSLPH</sequence>
<protein>
    <submittedName>
        <fullName evidence="6">Uncharacterized protein</fullName>
    </submittedName>
</protein>
<dbReference type="Gene3D" id="2.130.10.10">
    <property type="entry name" value="YVTN repeat-like/Quinoprotein amine dehydrogenase"/>
    <property type="match status" value="1"/>
</dbReference>
<dbReference type="Proteomes" id="UP001196413">
    <property type="component" value="Unassembled WGS sequence"/>
</dbReference>
<dbReference type="AlphaFoldDB" id="A0AAD5R3M4"/>
<evidence type="ECO:0000256" key="3">
    <source>
        <dbReference type="ARBA" id="ARBA00022737"/>
    </source>
</evidence>
<evidence type="ECO:0000313" key="7">
    <source>
        <dbReference type="Proteomes" id="UP001196413"/>
    </source>
</evidence>
<dbReference type="PROSITE" id="PS50082">
    <property type="entry name" value="WD_REPEATS_2"/>
    <property type="match status" value="1"/>
</dbReference>
<dbReference type="GO" id="GO:0031080">
    <property type="term" value="C:nuclear pore outer ring"/>
    <property type="evidence" value="ECO:0007669"/>
    <property type="project" value="TreeGrafter"/>
</dbReference>
<gene>
    <name evidence="6" type="ORF">KIN20_030365</name>
</gene>
<feature type="repeat" description="WD" evidence="5">
    <location>
        <begin position="271"/>
        <end position="313"/>
    </location>
</feature>
<name>A0AAD5R3M4_PARTN</name>
<reference evidence="6" key="1">
    <citation type="submission" date="2021-06" db="EMBL/GenBank/DDBJ databases">
        <title>Parelaphostrongylus tenuis whole genome reference sequence.</title>
        <authorList>
            <person name="Garwood T.J."/>
            <person name="Larsen P.A."/>
            <person name="Fountain-Jones N.M."/>
            <person name="Garbe J.R."/>
            <person name="Macchietto M.G."/>
            <person name="Kania S.A."/>
            <person name="Gerhold R.W."/>
            <person name="Richards J.E."/>
            <person name="Wolf T.M."/>
        </authorList>
    </citation>
    <scope>NUCLEOTIDE SEQUENCE</scope>
    <source>
        <strain evidence="6">MNPRO001-30</strain>
        <tissue evidence="6">Meninges</tissue>
    </source>
</reference>
<comment type="caution">
    <text evidence="6">The sequence shown here is derived from an EMBL/GenBank/DDBJ whole genome shotgun (WGS) entry which is preliminary data.</text>
</comment>
<evidence type="ECO:0000256" key="4">
    <source>
        <dbReference type="ARBA" id="ARBA00023242"/>
    </source>
</evidence>
<accession>A0AAD5R3M4</accession>
<comment type="subcellular location">
    <subcellularLocation>
        <location evidence="1">Nucleus</location>
    </subcellularLocation>
</comment>
<evidence type="ECO:0000256" key="1">
    <source>
        <dbReference type="ARBA" id="ARBA00004123"/>
    </source>
</evidence>
<keyword evidence="2 5" id="KW-0853">WD repeat</keyword>
<evidence type="ECO:0000313" key="6">
    <source>
        <dbReference type="EMBL" id="KAJ1368998.1"/>
    </source>
</evidence>
<dbReference type="InterPro" id="IPR001680">
    <property type="entry name" value="WD40_rpt"/>
</dbReference>
<dbReference type="Pfam" id="PF00400">
    <property type="entry name" value="WD40"/>
    <property type="match status" value="2"/>
</dbReference>
<dbReference type="InterPro" id="IPR015943">
    <property type="entry name" value="WD40/YVTN_repeat-like_dom_sf"/>
</dbReference>
<dbReference type="SUPFAM" id="SSF50978">
    <property type="entry name" value="WD40 repeat-like"/>
    <property type="match status" value="1"/>
</dbReference>
<dbReference type="PANTHER" id="PTHR22652">
    <property type="entry name" value="NUCLEOPORIN NUP43"/>
    <property type="match status" value="1"/>
</dbReference>
<proteinExistence type="predicted"/>
<dbReference type="SMART" id="SM00320">
    <property type="entry name" value="WD40"/>
    <property type="match status" value="4"/>
</dbReference>
<keyword evidence="4" id="KW-0539">Nucleus</keyword>
<dbReference type="PANTHER" id="PTHR22652:SF0">
    <property type="entry name" value="NUCLEOPORIN NUP43"/>
    <property type="match status" value="1"/>
</dbReference>
<organism evidence="6 7">
    <name type="scientific">Parelaphostrongylus tenuis</name>
    <name type="common">Meningeal worm</name>
    <dbReference type="NCBI Taxonomy" id="148309"/>
    <lineage>
        <taxon>Eukaryota</taxon>
        <taxon>Metazoa</taxon>
        <taxon>Ecdysozoa</taxon>
        <taxon>Nematoda</taxon>
        <taxon>Chromadorea</taxon>
        <taxon>Rhabditida</taxon>
        <taxon>Rhabditina</taxon>
        <taxon>Rhabditomorpha</taxon>
        <taxon>Strongyloidea</taxon>
        <taxon>Metastrongylidae</taxon>
        <taxon>Parelaphostrongylus</taxon>
    </lineage>
</organism>
<keyword evidence="3" id="KW-0677">Repeat</keyword>
<dbReference type="EMBL" id="JAHQIW010006376">
    <property type="protein sequence ID" value="KAJ1368998.1"/>
    <property type="molecule type" value="Genomic_DNA"/>
</dbReference>
<evidence type="ECO:0000256" key="2">
    <source>
        <dbReference type="ARBA" id="ARBA00022574"/>
    </source>
</evidence>
<evidence type="ECO:0000256" key="5">
    <source>
        <dbReference type="PROSITE-ProRule" id="PRU00221"/>
    </source>
</evidence>